<feature type="binding site" evidence="4">
    <location>
        <begin position="210"/>
        <end position="211"/>
    </location>
    <ligand>
        <name>D-glyceraldehyde 3-phosphate</name>
        <dbReference type="ChEBI" id="CHEBI:59776"/>
    </ligand>
</feature>
<dbReference type="InterPro" id="IPR036291">
    <property type="entry name" value="NAD(P)-bd_dom_sf"/>
</dbReference>
<dbReference type="Proteomes" id="UP000219252">
    <property type="component" value="Unassembled WGS sequence"/>
</dbReference>
<dbReference type="PANTHER" id="PTHR43148">
    <property type="entry name" value="GLYCERALDEHYDE-3-PHOSPHATE DEHYDROGENASE 2"/>
    <property type="match status" value="1"/>
</dbReference>
<dbReference type="CDD" id="cd05214">
    <property type="entry name" value="GAPDH_I_N"/>
    <property type="match status" value="1"/>
</dbReference>
<dbReference type="AlphaFoldDB" id="A0A285UQP9"/>
<dbReference type="PROSITE" id="PS00071">
    <property type="entry name" value="GAPDH"/>
    <property type="match status" value="1"/>
</dbReference>
<dbReference type="GO" id="GO:0006006">
    <property type="term" value="P:glucose metabolic process"/>
    <property type="evidence" value="ECO:0007669"/>
    <property type="project" value="InterPro"/>
</dbReference>
<protein>
    <recommendedName>
        <fullName evidence="7">Glyceraldehyde-3-phosphate dehydrogenase</fullName>
        <ecNumber evidence="7">1.2.1.-</ecNumber>
    </recommendedName>
</protein>
<dbReference type="RefSeq" id="WP_097150610.1">
    <property type="nucleotide sequence ID" value="NZ_OBQC01000014.1"/>
</dbReference>
<proteinExistence type="inferred from homology"/>
<evidence type="ECO:0000256" key="1">
    <source>
        <dbReference type="ARBA" id="ARBA00007406"/>
    </source>
</evidence>
<dbReference type="SMART" id="SM00846">
    <property type="entry name" value="Gp_dh_N"/>
    <property type="match status" value="1"/>
</dbReference>
<organism evidence="9 10">
    <name type="scientific">Ureibacillus acetophenoni</name>
    <dbReference type="NCBI Taxonomy" id="614649"/>
    <lineage>
        <taxon>Bacteria</taxon>
        <taxon>Bacillati</taxon>
        <taxon>Bacillota</taxon>
        <taxon>Bacilli</taxon>
        <taxon>Bacillales</taxon>
        <taxon>Caryophanaceae</taxon>
        <taxon>Ureibacillus</taxon>
    </lineage>
</organism>
<gene>
    <name evidence="9" type="ORF">SAMN05877842_11425</name>
</gene>
<accession>A0A285UQP9</accession>
<dbReference type="SUPFAM" id="SSF55347">
    <property type="entry name" value="Glyceraldehyde-3-phosphate dehydrogenase-like, C-terminal domain"/>
    <property type="match status" value="1"/>
</dbReference>
<feature type="binding site" evidence="4">
    <location>
        <position position="233"/>
    </location>
    <ligand>
        <name>D-glyceraldehyde 3-phosphate</name>
        <dbReference type="ChEBI" id="CHEBI:59776"/>
    </ligand>
</feature>
<sequence>MAIRIAINGFGRIGRIAYRRIQELENTDLEVVAVNDLTDNEDLAYLLKYDTAYGVFPYDVEVSNNSIIVDKKVIKTYKEQDAGNLPWNELEIDVVLECTGFYTTAEKSEAHLRAGAKRVVISAPAKDDVTKMVVFGVNEDTLNGDEKIISAASCTTNGLALMTNVLVNKFGIRRGLMTGSRAYTPSQAMQDAPGGRKKRAGAQNVIPTTTGAAKALGKVIPEVNGIITGTTTRVPVITAGFVELFSVLDKEVTINEINEAMKAASNESLGYTEDEIVSSDVIGDTHTSIFDATLTEVMDANGGQLVKTVAWYDNEYGFVSNMIRLLEYFVKLTKE</sequence>
<dbReference type="InterPro" id="IPR006424">
    <property type="entry name" value="Glyceraldehyde-3-P_DH_1"/>
</dbReference>
<evidence type="ECO:0000313" key="9">
    <source>
        <dbReference type="EMBL" id="SOC42986.1"/>
    </source>
</evidence>
<evidence type="ECO:0000256" key="3">
    <source>
        <dbReference type="PIRSR" id="PIRSR000149-1"/>
    </source>
</evidence>
<reference evidence="10" key="1">
    <citation type="submission" date="2017-08" db="EMBL/GenBank/DDBJ databases">
        <authorList>
            <person name="Varghese N."/>
            <person name="Submissions S."/>
        </authorList>
    </citation>
    <scope>NUCLEOTIDE SEQUENCE [LARGE SCALE GENOMIC DNA]</scope>
    <source>
        <strain evidence="10">JC23</strain>
    </source>
</reference>
<keyword evidence="10" id="KW-1185">Reference proteome</keyword>
<dbReference type="InterPro" id="IPR020831">
    <property type="entry name" value="GlycerAld/Erythrose_P_DH"/>
</dbReference>
<dbReference type="NCBIfam" id="TIGR01534">
    <property type="entry name" value="GAPDH-I"/>
    <property type="match status" value="1"/>
</dbReference>
<dbReference type="FunFam" id="3.40.50.720:FF:000001">
    <property type="entry name" value="Glyceraldehyde-3-phosphate dehydrogenase"/>
    <property type="match status" value="1"/>
</dbReference>
<feature type="domain" description="Glyceraldehyde 3-phosphate dehydrogenase NAD(P) binding" evidence="8">
    <location>
        <begin position="3"/>
        <end position="154"/>
    </location>
</feature>
<dbReference type="Gene3D" id="3.40.50.720">
    <property type="entry name" value="NAD(P)-binding Rossmann-like Domain"/>
    <property type="match status" value="1"/>
</dbReference>
<evidence type="ECO:0000259" key="8">
    <source>
        <dbReference type="SMART" id="SM00846"/>
    </source>
</evidence>
<dbReference type="EMBL" id="OBQC01000014">
    <property type="protein sequence ID" value="SOC42986.1"/>
    <property type="molecule type" value="Genomic_DNA"/>
</dbReference>
<dbReference type="InterPro" id="IPR020828">
    <property type="entry name" value="GlycerAld_3-P_DH_NAD(P)-bd"/>
</dbReference>
<feature type="binding site" evidence="5">
    <location>
        <position position="36"/>
    </location>
    <ligand>
        <name>NAD(+)</name>
        <dbReference type="ChEBI" id="CHEBI:57540"/>
    </ligand>
</feature>
<evidence type="ECO:0000256" key="4">
    <source>
        <dbReference type="PIRSR" id="PIRSR000149-2"/>
    </source>
</evidence>
<evidence type="ECO:0000256" key="5">
    <source>
        <dbReference type="PIRSR" id="PIRSR000149-3"/>
    </source>
</evidence>
<dbReference type="OrthoDB" id="9803304at2"/>
<feature type="binding site" evidence="4">
    <location>
        <begin position="153"/>
        <end position="155"/>
    </location>
    <ligand>
        <name>D-glyceraldehyde 3-phosphate</name>
        <dbReference type="ChEBI" id="CHEBI:59776"/>
    </ligand>
</feature>
<dbReference type="PIRSF" id="PIRSF000149">
    <property type="entry name" value="GAP_DH"/>
    <property type="match status" value="1"/>
</dbReference>
<evidence type="ECO:0000313" key="10">
    <source>
        <dbReference type="Proteomes" id="UP000219252"/>
    </source>
</evidence>
<dbReference type="GO" id="GO:0016620">
    <property type="term" value="F:oxidoreductase activity, acting on the aldehyde or oxo group of donors, NAD or NADP as acceptor"/>
    <property type="evidence" value="ECO:0007669"/>
    <property type="project" value="InterPro"/>
</dbReference>
<name>A0A285UQP9_9BACL</name>
<dbReference type="Gene3D" id="3.30.360.10">
    <property type="entry name" value="Dihydrodipicolinate Reductase, domain 2"/>
    <property type="match status" value="1"/>
</dbReference>
<feature type="binding site" evidence="5">
    <location>
        <position position="314"/>
    </location>
    <ligand>
        <name>NAD(+)</name>
        <dbReference type="ChEBI" id="CHEBI:57540"/>
    </ligand>
</feature>
<feature type="active site" description="Nucleophile" evidence="3">
    <location>
        <position position="154"/>
    </location>
</feature>
<feature type="binding site" evidence="5">
    <location>
        <position position="122"/>
    </location>
    <ligand>
        <name>NAD(+)</name>
        <dbReference type="ChEBI" id="CHEBI:57540"/>
    </ligand>
</feature>
<feature type="binding site" evidence="4">
    <location>
        <position position="184"/>
    </location>
    <ligand>
        <name>D-glyceraldehyde 3-phosphate</name>
        <dbReference type="ChEBI" id="CHEBI:59776"/>
    </ligand>
</feature>
<comment type="similarity">
    <text evidence="1 6">Belongs to the glyceraldehyde-3-phosphate dehydrogenase family.</text>
</comment>
<dbReference type="GO" id="GO:0051287">
    <property type="term" value="F:NAD binding"/>
    <property type="evidence" value="ECO:0007669"/>
    <property type="project" value="InterPro"/>
</dbReference>
<dbReference type="PRINTS" id="PR00078">
    <property type="entry name" value="G3PDHDRGNASE"/>
</dbReference>
<feature type="binding site" evidence="5">
    <location>
        <begin position="12"/>
        <end position="13"/>
    </location>
    <ligand>
        <name>NAD(+)</name>
        <dbReference type="ChEBI" id="CHEBI:57540"/>
    </ligand>
</feature>
<dbReference type="InterPro" id="IPR020829">
    <property type="entry name" value="GlycerAld_3-P_DH_cat"/>
</dbReference>
<evidence type="ECO:0000256" key="6">
    <source>
        <dbReference type="RuleBase" id="RU000397"/>
    </source>
</evidence>
<dbReference type="GO" id="GO:0050661">
    <property type="term" value="F:NADP binding"/>
    <property type="evidence" value="ECO:0007669"/>
    <property type="project" value="InterPro"/>
</dbReference>
<dbReference type="SUPFAM" id="SSF51735">
    <property type="entry name" value="NAD(P)-binding Rossmann-fold domains"/>
    <property type="match status" value="1"/>
</dbReference>
<dbReference type="InterPro" id="IPR020830">
    <property type="entry name" value="GlycerAld_3-P_DH_AS"/>
</dbReference>
<dbReference type="EC" id="1.2.1.-" evidence="7"/>
<dbReference type="Pfam" id="PF00044">
    <property type="entry name" value="Gp_dh_N"/>
    <property type="match status" value="1"/>
</dbReference>
<dbReference type="CDD" id="cd18126">
    <property type="entry name" value="GAPDH_I_C"/>
    <property type="match status" value="1"/>
</dbReference>
<keyword evidence="2 7" id="KW-0560">Oxidoreductase</keyword>
<evidence type="ECO:0000256" key="7">
    <source>
        <dbReference type="RuleBase" id="RU361160"/>
    </source>
</evidence>
<keyword evidence="5" id="KW-0547">Nucleotide-binding</keyword>
<dbReference type="FunFam" id="3.30.360.10:FF:000002">
    <property type="entry name" value="Glyceraldehyde-3-phosphate dehydrogenase"/>
    <property type="match status" value="1"/>
</dbReference>
<dbReference type="Pfam" id="PF02800">
    <property type="entry name" value="Gp_dh_C"/>
    <property type="match status" value="1"/>
</dbReference>
<evidence type="ECO:0000256" key="2">
    <source>
        <dbReference type="ARBA" id="ARBA00023002"/>
    </source>
</evidence>
<keyword evidence="5" id="KW-0520">NAD</keyword>